<accession>A0ABN1QJI4</accession>
<keyword evidence="1" id="KW-0732">Signal</keyword>
<name>A0ABN1QJI4_9ACTN</name>
<evidence type="ECO:0008006" key="4">
    <source>
        <dbReference type="Google" id="ProtNLM"/>
    </source>
</evidence>
<evidence type="ECO:0000256" key="1">
    <source>
        <dbReference type="SAM" id="SignalP"/>
    </source>
</evidence>
<dbReference type="PROSITE" id="PS51318">
    <property type="entry name" value="TAT"/>
    <property type="match status" value="1"/>
</dbReference>
<feature type="signal peptide" evidence="1">
    <location>
        <begin position="1"/>
        <end position="30"/>
    </location>
</feature>
<sequence length="128" mass="13511">MQTRRLLAGAGAGAAAAVALGLVGTPSAQAATTNAAAVTCGNAYWPHTNDDPFGGRVSKSSPAAIHTGPYGDCTTVGHVSPDTWVEYDCYVTNDLGHTWTWVRDENNRSLGWIYDKYLDDGGSNFRCG</sequence>
<gene>
    <name evidence="2" type="ORF">GCM10009575_060930</name>
</gene>
<evidence type="ECO:0000313" key="2">
    <source>
        <dbReference type="EMBL" id="GAA0943594.1"/>
    </source>
</evidence>
<evidence type="ECO:0000313" key="3">
    <source>
        <dbReference type="Proteomes" id="UP001500418"/>
    </source>
</evidence>
<comment type="caution">
    <text evidence="2">The sequence shown here is derived from an EMBL/GenBank/DDBJ whole genome shotgun (WGS) entry which is preliminary data.</text>
</comment>
<dbReference type="InterPro" id="IPR006311">
    <property type="entry name" value="TAT_signal"/>
</dbReference>
<feature type="chain" id="PRO_5046844465" description="SH3b domain-containing protein" evidence="1">
    <location>
        <begin position="31"/>
        <end position="128"/>
    </location>
</feature>
<dbReference type="Proteomes" id="UP001500418">
    <property type="component" value="Unassembled WGS sequence"/>
</dbReference>
<dbReference type="EMBL" id="BAAAID010000045">
    <property type="protein sequence ID" value="GAA0943594.1"/>
    <property type="molecule type" value="Genomic_DNA"/>
</dbReference>
<reference evidence="2 3" key="1">
    <citation type="journal article" date="2019" name="Int. J. Syst. Evol. Microbiol.">
        <title>The Global Catalogue of Microorganisms (GCM) 10K type strain sequencing project: providing services to taxonomists for standard genome sequencing and annotation.</title>
        <authorList>
            <consortium name="The Broad Institute Genomics Platform"/>
            <consortium name="The Broad Institute Genome Sequencing Center for Infectious Disease"/>
            <person name="Wu L."/>
            <person name="Ma J."/>
        </authorList>
    </citation>
    <scope>NUCLEOTIDE SEQUENCE [LARGE SCALE GENOMIC DNA]</scope>
    <source>
        <strain evidence="2 3">JCM 11444</strain>
    </source>
</reference>
<organism evidence="2 3">
    <name type="scientific">Streptomyces rhizosphaericus</name>
    <dbReference type="NCBI Taxonomy" id="114699"/>
    <lineage>
        <taxon>Bacteria</taxon>
        <taxon>Bacillati</taxon>
        <taxon>Actinomycetota</taxon>
        <taxon>Actinomycetes</taxon>
        <taxon>Kitasatosporales</taxon>
        <taxon>Streptomycetaceae</taxon>
        <taxon>Streptomyces</taxon>
        <taxon>Streptomyces violaceusniger group</taxon>
    </lineage>
</organism>
<proteinExistence type="predicted"/>
<keyword evidence="3" id="KW-1185">Reference proteome</keyword>
<protein>
    <recommendedName>
        <fullName evidence="4">SH3b domain-containing protein</fullName>
    </recommendedName>
</protein>